<feature type="region of interest" description="Disordered" evidence="2">
    <location>
        <begin position="1"/>
        <end position="47"/>
    </location>
</feature>
<feature type="compositionally biased region" description="Polar residues" evidence="2">
    <location>
        <begin position="15"/>
        <end position="27"/>
    </location>
</feature>
<keyword evidence="4" id="KW-1185">Reference proteome</keyword>
<evidence type="ECO:0000256" key="1">
    <source>
        <dbReference type="SAM" id="Coils"/>
    </source>
</evidence>
<evidence type="ECO:0000256" key="2">
    <source>
        <dbReference type="SAM" id="MobiDB-lite"/>
    </source>
</evidence>
<dbReference type="Proteomes" id="UP000322873">
    <property type="component" value="Unassembled WGS sequence"/>
</dbReference>
<organism evidence="3 4">
    <name type="scientific">Monilinia fructicola</name>
    <name type="common">Brown rot fungus</name>
    <name type="synonym">Ciboria fructicola</name>
    <dbReference type="NCBI Taxonomy" id="38448"/>
    <lineage>
        <taxon>Eukaryota</taxon>
        <taxon>Fungi</taxon>
        <taxon>Dikarya</taxon>
        <taxon>Ascomycota</taxon>
        <taxon>Pezizomycotina</taxon>
        <taxon>Leotiomycetes</taxon>
        <taxon>Helotiales</taxon>
        <taxon>Sclerotiniaceae</taxon>
        <taxon>Monilinia</taxon>
    </lineage>
</organism>
<proteinExistence type="predicted"/>
<reference evidence="3 4" key="1">
    <citation type="submission" date="2019-06" db="EMBL/GenBank/DDBJ databases">
        <title>Genome Sequence of the Brown Rot Fungal Pathogen Monilinia fructicola.</title>
        <authorList>
            <person name="De Miccolis Angelini R.M."/>
            <person name="Landi L."/>
            <person name="Abate D."/>
            <person name="Pollastro S."/>
            <person name="Romanazzi G."/>
            <person name="Faretra F."/>
        </authorList>
    </citation>
    <scope>NUCLEOTIDE SEQUENCE [LARGE SCALE GENOMIC DNA]</scope>
    <source>
        <strain evidence="3 4">Mfrc123</strain>
    </source>
</reference>
<evidence type="ECO:0000313" key="3">
    <source>
        <dbReference type="EMBL" id="KAA8568892.1"/>
    </source>
</evidence>
<dbReference type="EMBL" id="VICG01000009">
    <property type="protein sequence ID" value="KAA8568892.1"/>
    <property type="molecule type" value="Genomic_DNA"/>
</dbReference>
<gene>
    <name evidence="3" type="ORF">EYC84_007871</name>
</gene>
<dbReference type="AlphaFoldDB" id="A0A5M9JM59"/>
<name>A0A5M9JM59_MONFR</name>
<comment type="caution">
    <text evidence="3">The sequence shown here is derived from an EMBL/GenBank/DDBJ whole genome shotgun (WGS) entry which is preliminary data.</text>
</comment>
<keyword evidence="1" id="KW-0175">Coiled coil</keyword>
<evidence type="ECO:0000313" key="4">
    <source>
        <dbReference type="Proteomes" id="UP000322873"/>
    </source>
</evidence>
<sequence length="123" mass="13983">MPRHRNIKPDPEANPESQSQTPPIKTESSSDSDPDPQPSRPPPTTLTHRTFQITHTQTTNFTETTHPQAPQIPDTVASLEKQRAELVTDIKALSTLIMELITERDAMERRKNRVNLRLQDLQP</sequence>
<protein>
    <submittedName>
        <fullName evidence="3">Uncharacterized protein</fullName>
    </submittedName>
</protein>
<feature type="compositionally biased region" description="Pro residues" evidence="2">
    <location>
        <begin position="35"/>
        <end position="44"/>
    </location>
</feature>
<feature type="coiled-coil region" evidence="1">
    <location>
        <begin position="76"/>
        <end position="117"/>
    </location>
</feature>
<accession>A0A5M9JM59</accession>